<protein>
    <submittedName>
        <fullName evidence="4">DNA-binding protein</fullName>
    </submittedName>
</protein>
<dbReference type="InterPro" id="IPR035922">
    <property type="entry name" value="3H_dom_sf"/>
</dbReference>
<feature type="binding site" evidence="1">
    <location>
        <position position="82"/>
    </location>
    <ligand>
        <name>Ni(2+)</name>
        <dbReference type="ChEBI" id="CHEBI:49786"/>
    </ligand>
</feature>
<dbReference type="AlphaFoldDB" id="A0A1Z5IHU9"/>
<dbReference type="InterPro" id="IPR026043">
    <property type="entry name" value="NadR"/>
</dbReference>
<organism evidence="4 5">
    <name type="scientific">Secundilactobacillus silagei JCM 19001</name>
    <dbReference type="NCBI Taxonomy" id="1302250"/>
    <lineage>
        <taxon>Bacteria</taxon>
        <taxon>Bacillati</taxon>
        <taxon>Bacillota</taxon>
        <taxon>Bacilli</taxon>
        <taxon>Lactobacillales</taxon>
        <taxon>Lactobacillaceae</taxon>
        <taxon>Secundilactobacillus</taxon>
    </lineage>
</organism>
<reference evidence="4 5" key="1">
    <citation type="submission" date="2015-11" db="EMBL/GenBank/DDBJ databases">
        <title>Draft genome sequences of new species of the genus Lactobacillus isolated from orchardgrass silage.</title>
        <authorList>
            <person name="Tohno M."/>
            <person name="Tanizawa Y."/>
            <person name="Arita M."/>
        </authorList>
    </citation>
    <scope>NUCLEOTIDE SEQUENCE [LARGE SCALE GENOMIC DNA]</scope>
    <source>
        <strain evidence="4 5">IWT126</strain>
    </source>
</reference>
<dbReference type="Pfam" id="PF08279">
    <property type="entry name" value="HTH_11"/>
    <property type="match status" value="1"/>
</dbReference>
<proteinExistence type="predicted"/>
<accession>A0A1Z5IHU9</accession>
<evidence type="ECO:0000259" key="3">
    <source>
        <dbReference type="Pfam" id="PF08279"/>
    </source>
</evidence>
<feature type="domain" description="3H" evidence="2">
    <location>
        <begin position="71"/>
        <end position="166"/>
    </location>
</feature>
<feature type="domain" description="Helix-turn-helix type 11" evidence="3">
    <location>
        <begin position="6"/>
        <end position="58"/>
    </location>
</feature>
<dbReference type="InterPro" id="IPR036388">
    <property type="entry name" value="WH-like_DNA-bd_sf"/>
</dbReference>
<dbReference type="InterPro" id="IPR004173">
    <property type="entry name" value="3H_domain"/>
</dbReference>
<dbReference type="STRING" id="1302250.GCA_001313225_00986"/>
<keyword evidence="5" id="KW-1185">Reference proteome</keyword>
<dbReference type="GO" id="GO:0046872">
    <property type="term" value="F:metal ion binding"/>
    <property type="evidence" value="ECO:0007669"/>
    <property type="project" value="UniProtKB-KW"/>
</dbReference>
<feature type="binding site" evidence="1">
    <location>
        <position position="74"/>
    </location>
    <ligand>
        <name>Ni(2+)</name>
        <dbReference type="ChEBI" id="CHEBI:49786"/>
    </ligand>
</feature>
<dbReference type="PANTHER" id="PTHR40068:SF1">
    <property type="entry name" value="TRANSCRIPTION REPRESSOR NIAR-RELATED"/>
    <property type="match status" value="1"/>
</dbReference>
<dbReference type="InterPro" id="IPR013196">
    <property type="entry name" value="HTH_11"/>
</dbReference>
<dbReference type="OrthoDB" id="9792661at2"/>
<feature type="binding site" evidence="1">
    <location>
        <position position="143"/>
    </location>
    <ligand>
        <name>Ni(2+)</name>
        <dbReference type="ChEBI" id="CHEBI:49786"/>
    </ligand>
</feature>
<sequence>MTSTERRSQIQSVLSTSQLPISASELAHRFHVSRQTIVGDVSLLRAGGEAIVATLRGYEYQKKAAHEAVLVCRHFPNDTADEMRRIVEAGGVIEDVVVDHPLYGQLKATLQIRDIGDVNLFVAKLKQQSAHLLSELTDGVHTHTIAYDTPVQLAAIQATLRAAGYLYEDHQESDK</sequence>
<comment type="caution">
    <text evidence="4">The sequence shown here is derived from an EMBL/GenBank/DDBJ whole genome shotgun (WGS) entry which is preliminary data.</text>
</comment>
<evidence type="ECO:0000259" key="2">
    <source>
        <dbReference type="Pfam" id="PF02829"/>
    </source>
</evidence>
<dbReference type="RefSeq" id="WP_089136713.1">
    <property type="nucleotide sequence ID" value="NZ_BCMG01000006.1"/>
</dbReference>
<dbReference type="PIRSF" id="PIRSF037847">
    <property type="entry name" value="NiaR"/>
    <property type="match status" value="1"/>
</dbReference>
<gene>
    <name evidence="4" type="ORF">IWT126_01370</name>
</gene>
<dbReference type="EMBL" id="BCMG01000006">
    <property type="protein sequence ID" value="GAX01344.1"/>
    <property type="molecule type" value="Genomic_DNA"/>
</dbReference>
<evidence type="ECO:0000313" key="4">
    <source>
        <dbReference type="EMBL" id="GAX01344.1"/>
    </source>
</evidence>
<dbReference type="Pfam" id="PF02829">
    <property type="entry name" value="3H"/>
    <property type="match status" value="1"/>
</dbReference>
<name>A0A1Z5IHU9_9LACO</name>
<dbReference type="PANTHER" id="PTHR40068">
    <property type="entry name" value="TRANSCRIPTION REPRESSOR NIAR-RELATED"/>
    <property type="match status" value="1"/>
</dbReference>
<keyword evidence="1" id="KW-0533">Nickel</keyword>
<dbReference type="Proteomes" id="UP000198402">
    <property type="component" value="Unassembled WGS sequence"/>
</dbReference>
<dbReference type="GO" id="GO:0003677">
    <property type="term" value="F:DNA binding"/>
    <property type="evidence" value="ECO:0007669"/>
    <property type="project" value="UniProtKB-KW"/>
</dbReference>
<dbReference type="Gene3D" id="3.30.1340.20">
    <property type="entry name" value="3H domain"/>
    <property type="match status" value="1"/>
</dbReference>
<keyword evidence="1" id="KW-0479">Metal-binding</keyword>
<evidence type="ECO:0000256" key="1">
    <source>
        <dbReference type="PIRSR" id="PIRSR037847-1"/>
    </source>
</evidence>
<evidence type="ECO:0000313" key="5">
    <source>
        <dbReference type="Proteomes" id="UP000198402"/>
    </source>
</evidence>
<feature type="binding site" evidence="1">
    <location>
        <position position="141"/>
    </location>
    <ligand>
        <name>Ni(2+)</name>
        <dbReference type="ChEBI" id="CHEBI:49786"/>
    </ligand>
</feature>
<dbReference type="SUPFAM" id="SSF75500">
    <property type="entry name" value="Putative transcriptional regulator TM1602, C-terminal domain"/>
    <property type="match status" value="1"/>
</dbReference>
<dbReference type="SUPFAM" id="SSF46785">
    <property type="entry name" value="Winged helix' DNA-binding domain"/>
    <property type="match status" value="1"/>
</dbReference>
<dbReference type="Gene3D" id="1.10.10.10">
    <property type="entry name" value="Winged helix-like DNA-binding domain superfamily/Winged helix DNA-binding domain"/>
    <property type="match status" value="1"/>
</dbReference>
<dbReference type="InterPro" id="IPR036390">
    <property type="entry name" value="WH_DNA-bd_sf"/>
</dbReference>
<keyword evidence="4" id="KW-0238">DNA-binding</keyword>